<dbReference type="RefSeq" id="WP_345392949.1">
    <property type="nucleotide sequence ID" value="NZ_BAABLA010000014.1"/>
</dbReference>
<name>A0ABW2C5X1_9PSEU</name>
<dbReference type="Proteomes" id="UP001596337">
    <property type="component" value="Unassembled WGS sequence"/>
</dbReference>
<feature type="region of interest" description="Disordered" evidence="1">
    <location>
        <begin position="140"/>
        <end position="168"/>
    </location>
</feature>
<organism evidence="2 3">
    <name type="scientific">Haloechinothrix salitolerans</name>
    <dbReference type="NCBI Taxonomy" id="926830"/>
    <lineage>
        <taxon>Bacteria</taxon>
        <taxon>Bacillati</taxon>
        <taxon>Actinomycetota</taxon>
        <taxon>Actinomycetes</taxon>
        <taxon>Pseudonocardiales</taxon>
        <taxon>Pseudonocardiaceae</taxon>
        <taxon>Haloechinothrix</taxon>
    </lineage>
</organism>
<sequence length="168" mass="18446">MTKPAPWSTVGHGNGQGLSVRRLLHGLVLGPHDQYLGYVFDVAVQQRHGQYPLVAGLLAGIGVREVFLPSAVVRTWHPETITLDTAPKLRPFRDHDHLTLVASELLGHVFTDTTTSTDVSATDFLLHRLPFGWALTTIDTGPTPAQQSRRSPTNRLIDWKSAQQSDGP</sequence>
<gene>
    <name evidence="2" type="ORF">ACFQGD_22640</name>
</gene>
<protein>
    <recommendedName>
        <fullName evidence="4">PRC-barrel domain-containing protein</fullName>
    </recommendedName>
</protein>
<evidence type="ECO:0000256" key="1">
    <source>
        <dbReference type="SAM" id="MobiDB-lite"/>
    </source>
</evidence>
<accession>A0ABW2C5X1</accession>
<dbReference type="EMBL" id="JBHSXX010000001">
    <property type="protein sequence ID" value="MFC6869945.1"/>
    <property type="molecule type" value="Genomic_DNA"/>
</dbReference>
<feature type="compositionally biased region" description="Polar residues" evidence="1">
    <location>
        <begin position="140"/>
        <end position="154"/>
    </location>
</feature>
<keyword evidence="3" id="KW-1185">Reference proteome</keyword>
<reference evidence="3" key="1">
    <citation type="journal article" date="2019" name="Int. J. Syst. Evol. Microbiol.">
        <title>The Global Catalogue of Microorganisms (GCM) 10K type strain sequencing project: providing services to taxonomists for standard genome sequencing and annotation.</title>
        <authorList>
            <consortium name="The Broad Institute Genomics Platform"/>
            <consortium name="The Broad Institute Genome Sequencing Center for Infectious Disease"/>
            <person name="Wu L."/>
            <person name="Ma J."/>
        </authorList>
    </citation>
    <scope>NUCLEOTIDE SEQUENCE [LARGE SCALE GENOMIC DNA]</scope>
    <source>
        <strain evidence="3">KCTC 32255</strain>
    </source>
</reference>
<evidence type="ECO:0008006" key="4">
    <source>
        <dbReference type="Google" id="ProtNLM"/>
    </source>
</evidence>
<comment type="caution">
    <text evidence="2">The sequence shown here is derived from an EMBL/GenBank/DDBJ whole genome shotgun (WGS) entry which is preliminary data.</text>
</comment>
<evidence type="ECO:0000313" key="2">
    <source>
        <dbReference type="EMBL" id="MFC6869945.1"/>
    </source>
</evidence>
<proteinExistence type="predicted"/>
<evidence type="ECO:0000313" key="3">
    <source>
        <dbReference type="Proteomes" id="UP001596337"/>
    </source>
</evidence>